<dbReference type="SUPFAM" id="SSF56112">
    <property type="entry name" value="Protein kinase-like (PK-like)"/>
    <property type="match status" value="1"/>
</dbReference>
<dbReference type="Pfam" id="PF00069">
    <property type="entry name" value="Pkinase"/>
    <property type="match status" value="1"/>
</dbReference>
<keyword evidence="1" id="KW-0723">Serine/threonine-protein kinase</keyword>
<evidence type="ECO:0000313" key="9">
    <source>
        <dbReference type="Proteomes" id="UP000887013"/>
    </source>
</evidence>
<evidence type="ECO:0000256" key="4">
    <source>
        <dbReference type="ARBA" id="ARBA00022777"/>
    </source>
</evidence>
<evidence type="ECO:0000259" key="7">
    <source>
        <dbReference type="PROSITE" id="PS51285"/>
    </source>
</evidence>
<dbReference type="FunFam" id="1.10.510.10:FF:000008">
    <property type="entry name" value="Non-specific serine/threonine protein kinase"/>
    <property type="match status" value="1"/>
</dbReference>
<dbReference type="GO" id="GO:0004674">
    <property type="term" value="F:protein serine/threonine kinase activity"/>
    <property type="evidence" value="ECO:0007669"/>
    <property type="project" value="UniProtKB-KW"/>
</dbReference>
<keyword evidence="9" id="KW-1185">Reference proteome</keyword>
<dbReference type="EMBL" id="BMAW01081514">
    <property type="protein sequence ID" value="GFU24867.1"/>
    <property type="molecule type" value="Genomic_DNA"/>
</dbReference>
<dbReference type="Gene3D" id="1.10.510.10">
    <property type="entry name" value="Transferase(Phosphotransferase) domain 1"/>
    <property type="match status" value="1"/>
</dbReference>
<feature type="domain" description="AGC-kinase C-terminal" evidence="7">
    <location>
        <begin position="367"/>
        <end position="437"/>
    </location>
</feature>
<evidence type="ECO:0000256" key="2">
    <source>
        <dbReference type="ARBA" id="ARBA00022679"/>
    </source>
</evidence>
<evidence type="ECO:0000256" key="1">
    <source>
        <dbReference type="ARBA" id="ARBA00022527"/>
    </source>
</evidence>
<evidence type="ECO:0000256" key="5">
    <source>
        <dbReference type="ARBA" id="ARBA00022840"/>
    </source>
</evidence>
<dbReference type="PROSITE" id="PS51285">
    <property type="entry name" value="AGC_KINASE_CTER"/>
    <property type="match status" value="1"/>
</dbReference>
<dbReference type="Gene3D" id="3.30.200.20">
    <property type="entry name" value="Phosphorylase Kinase, domain 1"/>
    <property type="match status" value="1"/>
</dbReference>
<evidence type="ECO:0000259" key="6">
    <source>
        <dbReference type="PROSITE" id="PS50011"/>
    </source>
</evidence>
<evidence type="ECO:0000256" key="3">
    <source>
        <dbReference type="ARBA" id="ARBA00022741"/>
    </source>
</evidence>
<dbReference type="InterPro" id="IPR011009">
    <property type="entry name" value="Kinase-like_dom_sf"/>
</dbReference>
<reference evidence="8" key="1">
    <citation type="submission" date="2020-08" db="EMBL/GenBank/DDBJ databases">
        <title>Multicomponent nature underlies the extraordinary mechanical properties of spider dragline silk.</title>
        <authorList>
            <person name="Kono N."/>
            <person name="Nakamura H."/>
            <person name="Mori M."/>
            <person name="Yoshida Y."/>
            <person name="Ohtoshi R."/>
            <person name="Malay A.D."/>
            <person name="Moran D.A.P."/>
            <person name="Tomita M."/>
            <person name="Numata K."/>
            <person name="Arakawa K."/>
        </authorList>
    </citation>
    <scope>NUCLEOTIDE SEQUENCE</scope>
</reference>
<evidence type="ECO:0000313" key="8">
    <source>
        <dbReference type="EMBL" id="GFU24867.1"/>
    </source>
</evidence>
<feature type="domain" description="Protein kinase" evidence="6">
    <location>
        <begin position="109"/>
        <end position="366"/>
    </location>
</feature>
<sequence>MSMYTSLGFIFITSLKKCSRLRESLRKGFKSDLKSNAVNKVKQVIGNHDDVLKEFNGKVSRKQPTQIRSSQNLEPLGDCEILKKSRRFTLQKQGKRILSSESSKYEDFKKYKILHEDGNVFQVQKMTGNDAGKHFAMKVINKEKVCKSKADIALAMAERNVLAKVKHTFIVDLYYAFETGRKLYLVLELARGGDLCGHLDKENKLADQSARFYLGEIILALEYLHKKCIIYRDLKPENVLLDAEGHVKLTDFGMCKEVQDGDMTHTYCGTTAYMAPEILKREGYGKDVDWWSLGVLMYELLTGDIPFKAENGFKTLHKILNEKLVYPDYVTQVAKHLIEKLLQKHVSERLGNGPSDAEPIKEHAYFDEMNWNYLLTKRVAPPFKPKLLNTCDIDISKFNREYTDLPPDDSSDDSVGDFRRTFSGFNTRIEFIEDYFKQLLPVQCSLWKNEPSYSLNIHFQKQKQYINYKIAMNIIIKK</sequence>
<dbReference type="AlphaFoldDB" id="A0A8X6QJ01"/>
<dbReference type="Proteomes" id="UP000887013">
    <property type="component" value="Unassembled WGS sequence"/>
</dbReference>
<keyword evidence="2" id="KW-0808">Transferase</keyword>
<dbReference type="GO" id="GO:0005524">
    <property type="term" value="F:ATP binding"/>
    <property type="evidence" value="ECO:0007669"/>
    <property type="project" value="UniProtKB-KW"/>
</dbReference>
<comment type="caution">
    <text evidence="8">The sequence shown here is derived from an EMBL/GenBank/DDBJ whole genome shotgun (WGS) entry which is preliminary data.</text>
</comment>
<keyword evidence="4 8" id="KW-0418">Kinase</keyword>
<dbReference type="PROSITE" id="PS00108">
    <property type="entry name" value="PROTEIN_KINASE_ST"/>
    <property type="match status" value="1"/>
</dbReference>
<dbReference type="OrthoDB" id="6413613at2759"/>
<dbReference type="PANTHER" id="PTHR24351">
    <property type="entry name" value="RIBOSOMAL PROTEIN S6 KINASE"/>
    <property type="match status" value="1"/>
</dbReference>
<keyword evidence="3" id="KW-0547">Nucleotide-binding</keyword>
<protein>
    <submittedName>
        <fullName evidence="8">Ribosomal protein S6 kinase beta</fullName>
    </submittedName>
</protein>
<gene>
    <name evidence="8" type="primary">rsks-1</name>
    <name evidence="8" type="ORF">NPIL_505741</name>
</gene>
<accession>A0A8X6QJ01</accession>
<name>A0A8X6QJ01_NEPPI</name>
<proteinExistence type="predicted"/>
<keyword evidence="5" id="KW-0067">ATP-binding</keyword>
<dbReference type="InterPro" id="IPR000961">
    <property type="entry name" value="AGC-kinase_C"/>
</dbReference>
<organism evidence="8 9">
    <name type="scientific">Nephila pilipes</name>
    <name type="common">Giant wood spider</name>
    <name type="synonym">Nephila maculata</name>
    <dbReference type="NCBI Taxonomy" id="299642"/>
    <lineage>
        <taxon>Eukaryota</taxon>
        <taxon>Metazoa</taxon>
        <taxon>Ecdysozoa</taxon>
        <taxon>Arthropoda</taxon>
        <taxon>Chelicerata</taxon>
        <taxon>Arachnida</taxon>
        <taxon>Araneae</taxon>
        <taxon>Araneomorphae</taxon>
        <taxon>Entelegynae</taxon>
        <taxon>Araneoidea</taxon>
        <taxon>Nephilidae</taxon>
        <taxon>Nephila</taxon>
    </lineage>
</organism>
<dbReference type="InterPro" id="IPR000719">
    <property type="entry name" value="Prot_kinase_dom"/>
</dbReference>
<dbReference type="InterPro" id="IPR008271">
    <property type="entry name" value="Ser/Thr_kinase_AS"/>
</dbReference>
<dbReference type="SMART" id="SM00220">
    <property type="entry name" value="S_TKc"/>
    <property type="match status" value="1"/>
</dbReference>
<dbReference type="PROSITE" id="PS50011">
    <property type="entry name" value="PROTEIN_KINASE_DOM"/>
    <property type="match status" value="1"/>
</dbReference>